<comment type="caution">
    <text evidence="3">The sequence shown here is derived from an EMBL/GenBank/DDBJ whole genome shotgun (WGS) entry which is preliminary data.</text>
</comment>
<evidence type="ECO:0000313" key="3">
    <source>
        <dbReference type="EMBL" id="KAL2520855.1"/>
    </source>
</evidence>
<keyword evidence="4" id="KW-1185">Reference proteome</keyword>
<keyword evidence="2" id="KW-0732">Signal</keyword>
<dbReference type="EMBL" id="JBFOLJ010000007">
    <property type="protein sequence ID" value="KAL2520855.1"/>
    <property type="molecule type" value="Genomic_DNA"/>
</dbReference>
<feature type="signal peptide" evidence="2">
    <location>
        <begin position="1"/>
        <end position="27"/>
    </location>
</feature>
<evidence type="ECO:0000256" key="2">
    <source>
        <dbReference type="SAM" id="SignalP"/>
    </source>
</evidence>
<feature type="region of interest" description="Disordered" evidence="1">
    <location>
        <begin position="39"/>
        <end position="59"/>
    </location>
</feature>
<name>A0ABD1U784_9LAMI</name>
<dbReference type="AlphaFoldDB" id="A0ABD1U784"/>
<protein>
    <submittedName>
        <fullName evidence="3">Uncharacterized protein</fullName>
    </submittedName>
</protein>
<gene>
    <name evidence="3" type="ORF">Fot_24778</name>
</gene>
<evidence type="ECO:0000256" key="1">
    <source>
        <dbReference type="SAM" id="MobiDB-lite"/>
    </source>
</evidence>
<reference evidence="4" key="1">
    <citation type="submission" date="2024-07" db="EMBL/GenBank/DDBJ databases">
        <title>Two chromosome-level genome assemblies of Korean endemic species Abeliophyllum distichum and Forsythia ovata (Oleaceae).</title>
        <authorList>
            <person name="Jang H."/>
        </authorList>
    </citation>
    <scope>NUCLEOTIDE SEQUENCE [LARGE SCALE GENOMIC DNA]</scope>
</reference>
<sequence length="105" mass="11407">MAFKGRFLATIILLIIMGTQLMSPVHCRALRLMPEPSVSASGADEQAEGVSSSSSTRSSVRGLAFILASGPSKKGLDYHWFLSRALIKVTENPLSRFVARAWKKA</sequence>
<dbReference type="Proteomes" id="UP001604277">
    <property type="component" value="Unassembled WGS sequence"/>
</dbReference>
<feature type="compositionally biased region" description="Low complexity" evidence="1">
    <location>
        <begin position="50"/>
        <end position="59"/>
    </location>
</feature>
<accession>A0ABD1U784</accession>
<proteinExistence type="predicted"/>
<evidence type="ECO:0000313" key="4">
    <source>
        <dbReference type="Proteomes" id="UP001604277"/>
    </source>
</evidence>
<feature type="chain" id="PRO_5044748999" evidence="2">
    <location>
        <begin position="28"/>
        <end position="105"/>
    </location>
</feature>
<organism evidence="3 4">
    <name type="scientific">Forsythia ovata</name>
    <dbReference type="NCBI Taxonomy" id="205694"/>
    <lineage>
        <taxon>Eukaryota</taxon>
        <taxon>Viridiplantae</taxon>
        <taxon>Streptophyta</taxon>
        <taxon>Embryophyta</taxon>
        <taxon>Tracheophyta</taxon>
        <taxon>Spermatophyta</taxon>
        <taxon>Magnoliopsida</taxon>
        <taxon>eudicotyledons</taxon>
        <taxon>Gunneridae</taxon>
        <taxon>Pentapetalae</taxon>
        <taxon>asterids</taxon>
        <taxon>lamiids</taxon>
        <taxon>Lamiales</taxon>
        <taxon>Oleaceae</taxon>
        <taxon>Forsythieae</taxon>
        <taxon>Forsythia</taxon>
    </lineage>
</organism>